<dbReference type="AlphaFoldDB" id="A0A1J8QWB1"/>
<comment type="caution">
    <text evidence="2">The sequence shown here is derived from an EMBL/GenBank/DDBJ whole genome shotgun (WGS) entry which is preliminary data.</text>
</comment>
<dbReference type="STRING" id="180088.A0A1J8QWB1"/>
<proteinExistence type="predicted"/>
<dbReference type="Gene3D" id="3.40.30.10">
    <property type="entry name" value="Glutaredoxin"/>
    <property type="match status" value="1"/>
</dbReference>
<dbReference type="SUPFAM" id="SSF52833">
    <property type="entry name" value="Thioredoxin-like"/>
    <property type="match status" value="1"/>
</dbReference>
<keyword evidence="3" id="KW-1185">Reference proteome</keyword>
<protein>
    <recommendedName>
        <fullName evidence="4">Phosducin thioredoxin-like domain-containing protein</fullName>
    </recommendedName>
</protein>
<dbReference type="EMBL" id="LVVM01004012">
    <property type="protein sequence ID" value="OJA13794.1"/>
    <property type="molecule type" value="Genomic_DNA"/>
</dbReference>
<feature type="region of interest" description="Disordered" evidence="1">
    <location>
        <begin position="206"/>
        <end position="227"/>
    </location>
</feature>
<reference evidence="2 3" key="1">
    <citation type="submission" date="2016-03" db="EMBL/GenBank/DDBJ databases">
        <title>Comparative genomics of the ectomycorrhizal sister species Rhizopogon vinicolor and Rhizopogon vesiculosus (Basidiomycota: Boletales) reveals a divergence of the mating type B locus.</title>
        <authorList>
            <person name="Mujic A.B."/>
            <person name="Kuo A."/>
            <person name="Tritt A."/>
            <person name="Lipzen A."/>
            <person name="Chen C."/>
            <person name="Johnson J."/>
            <person name="Sharma A."/>
            <person name="Barry K."/>
            <person name="Grigoriev I.V."/>
            <person name="Spatafora J.W."/>
        </authorList>
    </citation>
    <scope>NUCLEOTIDE SEQUENCE [LARGE SCALE GENOMIC DNA]</scope>
    <source>
        <strain evidence="2 3">AM-OR11-056</strain>
    </source>
</reference>
<name>A0A1J8QWB1_9AGAM</name>
<sequence>MNDIIHSKLDSLASRVVDSNESREEDDPVDDDDIFAELEAEIENSGNAALRDQGLELLRLQMQRAKDMQENAHGRYMEITNEKEAIRISASESRCVIHFYHTNFRRCEIMDKHLTQLAPKYFATRFIRVFVENVPWLVEKLAIKVLPCLMCFVDGVSKDRLIGFEELGNNDVFETAVLELRLANSGVLQKSRSPLESGITYNVSSSNTRNLRTSGGQTNQDDDEFDL</sequence>
<organism evidence="2 3">
    <name type="scientific">Rhizopogon vesiculosus</name>
    <dbReference type="NCBI Taxonomy" id="180088"/>
    <lineage>
        <taxon>Eukaryota</taxon>
        <taxon>Fungi</taxon>
        <taxon>Dikarya</taxon>
        <taxon>Basidiomycota</taxon>
        <taxon>Agaricomycotina</taxon>
        <taxon>Agaricomycetes</taxon>
        <taxon>Agaricomycetidae</taxon>
        <taxon>Boletales</taxon>
        <taxon>Suillineae</taxon>
        <taxon>Rhizopogonaceae</taxon>
        <taxon>Rhizopogon</taxon>
    </lineage>
</organism>
<evidence type="ECO:0000256" key="1">
    <source>
        <dbReference type="SAM" id="MobiDB-lite"/>
    </source>
</evidence>
<dbReference type="CDD" id="cd02989">
    <property type="entry name" value="Phd_like_TxnDC9"/>
    <property type="match status" value="1"/>
</dbReference>
<evidence type="ECO:0000313" key="3">
    <source>
        <dbReference type="Proteomes" id="UP000183567"/>
    </source>
</evidence>
<gene>
    <name evidence="2" type="ORF">AZE42_00508</name>
</gene>
<dbReference type="InterPro" id="IPR036249">
    <property type="entry name" value="Thioredoxin-like_sf"/>
</dbReference>
<evidence type="ECO:0000313" key="2">
    <source>
        <dbReference type="EMBL" id="OJA13794.1"/>
    </source>
</evidence>
<accession>A0A1J8QWB1</accession>
<dbReference type="PANTHER" id="PTHR21148">
    <property type="entry name" value="THIOREDOXIN DOMAIN-CONTAINING PROTEIN 9"/>
    <property type="match status" value="1"/>
</dbReference>
<dbReference type="OrthoDB" id="10257948at2759"/>
<feature type="compositionally biased region" description="Polar residues" evidence="1">
    <location>
        <begin position="206"/>
        <end position="219"/>
    </location>
</feature>
<dbReference type="Proteomes" id="UP000183567">
    <property type="component" value="Unassembled WGS sequence"/>
</dbReference>
<evidence type="ECO:0008006" key="4">
    <source>
        <dbReference type="Google" id="ProtNLM"/>
    </source>
</evidence>